<evidence type="ECO:0000313" key="2">
    <source>
        <dbReference type="EMBL" id="RKD85090.1"/>
    </source>
</evidence>
<evidence type="ECO:0000256" key="1">
    <source>
        <dbReference type="SAM" id="SignalP"/>
    </source>
</evidence>
<dbReference type="Proteomes" id="UP000283387">
    <property type="component" value="Unassembled WGS sequence"/>
</dbReference>
<feature type="chain" id="PRO_5019341840" evidence="1">
    <location>
        <begin position="28"/>
        <end position="313"/>
    </location>
</feature>
<dbReference type="OrthoDB" id="1119189at2"/>
<reference evidence="2 3" key="1">
    <citation type="submission" date="2018-09" db="EMBL/GenBank/DDBJ databases">
        <title>Genomic Encyclopedia of Archaeal and Bacterial Type Strains, Phase II (KMG-II): from individual species to whole genera.</title>
        <authorList>
            <person name="Goeker M."/>
        </authorList>
    </citation>
    <scope>NUCLEOTIDE SEQUENCE [LARGE SCALE GENOMIC DNA]</scope>
    <source>
        <strain evidence="2 3">DSM 27148</strain>
    </source>
</reference>
<evidence type="ECO:0000313" key="3">
    <source>
        <dbReference type="Proteomes" id="UP000283387"/>
    </source>
</evidence>
<name>A0A419VU90_9BACT</name>
<dbReference type="AlphaFoldDB" id="A0A419VU90"/>
<comment type="caution">
    <text evidence="2">The sequence shown here is derived from an EMBL/GenBank/DDBJ whole genome shotgun (WGS) entry which is preliminary data.</text>
</comment>
<sequence>MRKRITIGLILVMTLSIMISCSTSPTAKIQGVFEVDKESLKSSLQAEMDGENAFAMGLLNVALENAVIEFCIKGDSIKGILFMAGETTLLDSKIVERNDSLIISAPDFEAHIVPTETGLKYSAIGSDMTLKLNKTDRTDLSSDTKEAIEAQKVAIKEKEEFEKNLGKWQEGNYVDEFGDKTGDGFAYCLIRGTSENSITSNNEVYIKAMVQSGKLYFDIYNSSLSMKETFPDSKFGRMKLKFPDGKVESVRIFFYNNGASESGDKAILFDYISKNEGLVKVFIDLSTASEYYSDKYQFAIEKNNLTEILAGLK</sequence>
<dbReference type="RefSeq" id="WP_147377314.1">
    <property type="nucleotide sequence ID" value="NZ_RAPN01000006.1"/>
</dbReference>
<gene>
    <name evidence="2" type="ORF">BC643_4609</name>
</gene>
<protein>
    <submittedName>
        <fullName evidence="2">Uncharacterized protein</fullName>
    </submittedName>
</protein>
<keyword evidence="1" id="KW-0732">Signal</keyword>
<keyword evidence="3" id="KW-1185">Reference proteome</keyword>
<feature type="signal peptide" evidence="1">
    <location>
        <begin position="1"/>
        <end position="27"/>
    </location>
</feature>
<accession>A0A419VU90</accession>
<proteinExistence type="predicted"/>
<dbReference type="EMBL" id="RAPN01000006">
    <property type="protein sequence ID" value="RKD85090.1"/>
    <property type="molecule type" value="Genomic_DNA"/>
</dbReference>
<dbReference type="PROSITE" id="PS51257">
    <property type="entry name" value="PROKAR_LIPOPROTEIN"/>
    <property type="match status" value="1"/>
</dbReference>
<organism evidence="2 3">
    <name type="scientific">Mangrovibacterium diazotrophicum</name>
    <dbReference type="NCBI Taxonomy" id="1261403"/>
    <lineage>
        <taxon>Bacteria</taxon>
        <taxon>Pseudomonadati</taxon>
        <taxon>Bacteroidota</taxon>
        <taxon>Bacteroidia</taxon>
        <taxon>Marinilabiliales</taxon>
        <taxon>Prolixibacteraceae</taxon>
        <taxon>Mangrovibacterium</taxon>
    </lineage>
</organism>